<protein>
    <submittedName>
        <fullName evidence="1">Uncharacterized protein</fullName>
    </submittedName>
</protein>
<dbReference type="Proteomes" id="UP001178461">
    <property type="component" value="Chromosome 7"/>
</dbReference>
<gene>
    <name evidence="1" type="ORF">PODLI_1B040746</name>
</gene>
<organism evidence="1 2">
    <name type="scientific">Podarcis lilfordi</name>
    <name type="common">Lilford's wall lizard</name>
    <dbReference type="NCBI Taxonomy" id="74358"/>
    <lineage>
        <taxon>Eukaryota</taxon>
        <taxon>Metazoa</taxon>
        <taxon>Chordata</taxon>
        <taxon>Craniata</taxon>
        <taxon>Vertebrata</taxon>
        <taxon>Euteleostomi</taxon>
        <taxon>Lepidosauria</taxon>
        <taxon>Squamata</taxon>
        <taxon>Bifurcata</taxon>
        <taxon>Unidentata</taxon>
        <taxon>Episquamata</taxon>
        <taxon>Laterata</taxon>
        <taxon>Lacertibaenia</taxon>
        <taxon>Lacertidae</taxon>
        <taxon>Podarcis</taxon>
    </lineage>
</organism>
<proteinExistence type="predicted"/>
<sequence length="95" mass="11669">MPVRLQPSEKERKEDQEELSWKARLATARERVIRGAFKPELSRSKFTPWPDKRQQRALRRSKWPDLLIRNQHLRVCFKTQLYFQRYCFINPQRVV</sequence>
<accession>A0AA35KMG7</accession>
<keyword evidence="2" id="KW-1185">Reference proteome</keyword>
<name>A0AA35KMG7_9SAUR</name>
<dbReference type="EMBL" id="OX395132">
    <property type="protein sequence ID" value="CAI5780274.1"/>
    <property type="molecule type" value="Genomic_DNA"/>
</dbReference>
<dbReference type="AlphaFoldDB" id="A0AA35KMG7"/>
<reference evidence="1" key="1">
    <citation type="submission" date="2022-12" db="EMBL/GenBank/DDBJ databases">
        <authorList>
            <person name="Alioto T."/>
            <person name="Alioto T."/>
            <person name="Gomez Garrido J."/>
        </authorList>
    </citation>
    <scope>NUCLEOTIDE SEQUENCE</scope>
</reference>
<evidence type="ECO:0000313" key="2">
    <source>
        <dbReference type="Proteomes" id="UP001178461"/>
    </source>
</evidence>
<evidence type="ECO:0000313" key="1">
    <source>
        <dbReference type="EMBL" id="CAI5780274.1"/>
    </source>
</evidence>